<dbReference type="VEuPathDB" id="CryptoDB:Vbra_7049"/>
<keyword evidence="4" id="KW-0963">Cytoplasm</keyword>
<dbReference type="InterPro" id="IPR018619">
    <property type="entry name" value="Hyccin"/>
</dbReference>
<keyword evidence="3" id="KW-1003">Cell membrane</keyword>
<feature type="region of interest" description="Disordered" evidence="7">
    <location>
        <begin position="282"/>
        <end position="302"/>
    </location>
</feature>
<dbReference type="GO" id="GO:0005886">
    <property type="term" value="C:plasma membrane"/>
    <property type="evidence" value="ECO:0007669"/>
    <property type="project" value="UniProtKB-SubCell"/>
</dbReference>
<evidence type="ECO:0000256" key="7">
    <source>
        <dbReference type="SAM" id="MobiDB-lite"/>
    </source>
</evidence>
<evidence type="ECO:0000256" key="1">
    <source>
        <dbReference type="ARBA" id="ARBA00004236"/>
    </source>
</evidence>
<protein>
    <submittedName>
        <fullName evidence="8">Uncharacterized protein</fullName>
    </submittedName>
</protein>
<reference evidence="8 9" key="1">
    <citation type="submission" date="2014-11" db="EMBL/GenBank/DDBJ databases">
        <authorList>
            <person name="Zhu J."/>
            <person name="Qi W."/>
            <person name="Song R."/>
        </authorList>
    </citation>
    <scope>NUCLEOTIDE SEQUENCE [LARGE SCALE GENOMIC DNA]</scope>
</reference>
<gene>
    <name evidence="8" type="ORF">Vbra_7049</name>
</gene>
<dbReference type="Pfam" id="PF09790">
    <property type="entry name" value="Hyccin"/>
    <property type="match status" value="1"/>
</dbReference>
<sequence>MRSSPASCTSELTKLLEANKADGQQAADLEAVMESILTDDAAFSSFAWETSIGQQGPAVCDLLAYWLEGTVARSHYPPADTDTPAEAETTSQGKAASSVLTSMVELMAIGAFPLALWAYLSHTIAQRVRHGWTTRAAHQDAAAQGLERLLLALANHPQAACDHHHPPVCRGLSVYPSPETMASPYHHPTTGGPHPHKHTHTIKTIPFNAPTNHTPTPTTAHGIQILRLTCRMQAHLVGRCARLVHARCSLLPTSALIHFCDFCTGMLGMDCVGVSEYRLDGRRGRSPDASSRHRHAADSARGGWTGARLPVDEHTLMVCCECLSACLPISDKVRRNAVNAIKTLQRRAQLEMMPTTVFYATALLNEA</sequence>
<evidence type="ECO:0000256" key="3">
    <source>
        <dbReference type="ARBA" id="ARBA00022475"/>
    </source>
</evidence>
<proteinExistence type="inferred from homology"/>
<accession>A0A0G4ED73</accession>
<comment type="similarity">
    <text evidence="6">Belongs to the Hyccin family.</text>
</comment>
<evidence type="ECO:0000313" key="9">
    <source>
        <dbReference type="Proteomes" id="UP000041254"/>
    </source>
</evidence>
<evidence type="ECO:0000256" key="6">
    <source>
        <dbReference type="ARBA" id="ARBA00034482"/>
    </source>
</evidence>
<keyword evidence="9" id="KW-1185">Reference proteome</keyword>
<evidence type="ECO:0000256" key="4">
    <source>
        <dbReference type="ARBA" id="ARBA00022490"/>
    </source>
</evidence>
<comment type="subcellular location">
    <subcellularLocation>
        <location evidence="1">Cell membrane</location>
    </subcellularLocation>
    <subcellularLocation>
        <location evidence="2">Cytoplasm</location>
        <location evidence="2">Cytosol</location>
    </subcellularLocation>
</comment>
<evidence type="ECO:0000313" key="8">
    <source>
        <dbReference type="EMBL" id="CEL93291.1"/>
    </source>
</evidence>
<dbReference type="Proteomes" id="UP000041254">
    <property type="component" value="Unassembled WGS sequence"/>
</dbReference>
<evidence type="ECO:0000256" key="2">
    <source>
        <dbReference type="ARBA" id="ARBA00004514"/>
    </source>
</evidence>
<keyword evidence="5" id="KW-0472">Membrane</keyword>
<name>A0A0G4ED73_VITBC</name>
<dbReference type="EMBL" id="CDMY01000153">
    <property type="protein sequence ID" value="CEL93291.1"/>
    <property type="molecule type" value="Genomic_DNA"/>
</dbReference>
<dbReference type="AlphaFoldDB" id="A0A0G4ED73"/>
<dbReference type="GO" id="GO:0005829">
    <property type="term" value="C:cytosol"/>
    <property type="evidence" value="ECO:0007669"/>
    <property type="project" value="UniProtKB-SubCell"/>
</dbReference>
<organism evidence="8 9">
    <name type="scientific">Vitrella brassicaformis (strain CCMP3155)</name>
    <dbReference type="NCBI Taxonomy" id="1169540"/>
    <lineage>
        <taxon>Eukaryota</taxon>
        <taxon>Sar</taxon>
        <taxon>Alveolata</taxon>
        <taxon>Colpodellida</taxon>
        <taxon>Vitrellaceae</taxon>
        <taxon>Vitrella</taxon>
    </lineage>
</organism>
<dbReference type="InParanoid" id="A0A0G4ED73"/>
<evidence type="ECO:0000256" key="5">
    <source>
        <dbReference type="ARBA" id="ARBA00023136"/>
    </source>
</evidence>